<keyword evidence="3" id="KW-0233">DNA recombination</keyword>
<dbReference type="Gene3D" id="1.10.443.10">
    <property type="entry name" value="Intergrase catalytic core"/>
    <property type="match status" value="1"/>
</dbReference>
<gene>
    <name evidence="5" type="ORF">FCN80_16115</name>
</gene>
<evidence type="ECO:0000313" key="6">
    <source>
        <dbReference type="Proteomes" id="UP000305202"/>
    </source>
</evidence>
<keyword evidence="2" id="KW-0229">DNA integration</keyword>
<accession>A0ABY2SJC8</accession>
<sequence length="213" mass="23557">MLTVDEVEKILALPDIETAAGLRDRALLEVLYASGLRRSELAALEVYDIHRSRRTLTVRLGKGKKDRVIPLGWLTAYLHRARGELQRGFPTHALFMSHKGEGLTPNAITNLTSAYVKRSGIDKPGACHLFRHAMATQMLENGEDVRWIQAMLGHASPETTQIYTQVSIGALQAVHAATHPAEQANGERLEHDDDVGLLADLMAEENETPHKRG</sequence>
<organism evidence="5 6">
    <name type="scientific">Martelella alba</name>
    <dbReference type="NCBI Taxonomy" id="2590451"/>
    <lineage>
        <taxon>Bacteria</taxon>
        <taxon>Pseudomonadati</taxon>
        <taxon>Pseudomonadota</taxon>
        <taxon>Alphaproteobacteria</taxon>
        <taxon>Hyphomicrobiales</taxon>
        <taxon>Aurantimonadaceae</taxon>
        <taxon>Martelella</taxon>
    </lineage>
</organism>
<evidence type="ECO:0000259" key="4">
    <source>
        <dbReference type="PROSITE" id="PS51898"/>
    </source>
</evidence>
<reference evidence="5 6" key="1">
    <citation type="submission" date="2019-04" db="EMBL/GenBank/DDBJ databases">
        <authorList>
            <person name="Li M."/>
            <person name="Gao C."/>
        </authorList>
    </citation>
    <scope>NUCLEOTIDE SEQUENCE [LARGE SCALE GENOMIC DNA]</scope>
    <source>
        <strain evidence="5 6">BGMRC 2031</strain>
    </source>
</reference>
<dbReference type="SUPFAM" id="SSF56349">
    <property type="entry name" value="DNA breaking-rejoining enzymes"/>
    <property type="match status" value="1"/>
</dbReference>
<evidence type="ECO:0000313" key="5">
    <source>
        <dbReference type="EMBL" id="TKI05050.1"/>
    </source>
</evidence>
<evidence type="ECO:0000256" key="2">
    <source>
        <dbReference type="ARBA" id="ARBA00022908"/>
    </source>
</evidence>
<dbReference type="PANTHER" id="PTHR30349">
    <property type="entry name" value="PHAGE INTEGRASE-RELATED"/>
    <property type="match status" value="1"/>
</dbReference>
<feature type="domain" description="Tyr recombinase" evidence="4">
    <location>
        <begin position="1"/>
        <end position="176"/>
    </location>
</feature>
<dbReference type="InterPro" id="IPR011010">
    <property type="entry name" value="DNA_brk_join_enz"/>
</dbReference>
<dbReference type="InterPro" id="IPR013762">
    <property type="entry name" value="Integrase-like_cat_sf"/>
</dbReference>
<dbReference type="Pfam" id="PF00589">
    <property type="entry name" value="Phage_integrase"/>
    <property type="match status" value="1"/>
</dbReference>
<evidence type="ECO:0000256" key="1">
    <source>
        <dbReference type="ARBA" id="ARBA00022829"/>
    </source>
</evidence>
<keyword evidence="1" id="KW-0159">Chromosome partition</keyword>
<dbReference type="Proteomes" id="UP000305202">
    <property type="component" value="Unassembled WGS sequence"/>
</dbReference>
<protein>
    <recommendedName>
        <fullName evidence="4">Tyr recombinase domain-containing protein</fullName>
    </recommendedName>
</protein>
<dbReference type="EMBL" id="SZPQ01000023">
    <property type="protein sequence ID" value="TKI05050.1"/>
    <property type="molecule type" value="Genomic_DNA"/>
</dbReference>
<dbReference type="PROSITE" id="PS51898">
    <property type="entry name" value="TYR_RECOMBINASE"/>
    <property type="match status" value="1"/>
</dbReference>
<dbReference type="PANTHER" id="PTHR30349:SF81">
    <property type="entry name" value="TYROSINE RECOMBINASE XERC"/>
    <property type="match status" value="1"/>
</dbReference>
<dbReference type="InterPro" id="IPR050090">
    <property type="entry name" value="Tyrosine_recombinase_XerCD"/>
</dbReference>
<comment type="caution">
    <text evidence="5">The sequence shown here is derived from an EMBL/GenBank/DDBJ whole genome shotgun (WGS) entry which is preliminary data.</text>
</comment>
<keyword evidence="6" id="KW-1185">Reference proteome</keyword>
<dbReference type="InterPro" id="IPR002104">
    <property type="entry name" value="Integrase_catalytic"/>
</dbReference>
<name>A0ABY2SJC8_9HYPH</name>
<evidence type="ECO:0000256" key="3">
    <source>
        <dbReference type="ARBA" id="ARBA00023172"/>
    </source>
</evidence>
<proteinExistence type="predicted"/>